<accession>A0A8S5TIK4</accession>
<proteinExistence type="predicted"/>
<organism evidence="1">
    <name type="scientific">Siphoviridae sp. ct7yc1</name>
    <dbReference type="NCBI Taxonomy" id="2827788"/>
    <lineage>
        <taxon>Viruses</taxon>
        <taxon>Duplodnaviria</taxon>
        <taxon>Heunggongvirae</taxon>
        <taxon>Uroviricota</taxon>
        <taxon>Caudoviricetes</taxon>
    </lineage>
</organism>
<protein>
    <submittedName>
        <fullName evidence="1">Uncharacterized protein</fullName>
    </submittedName>
</protein>
<dbReference type="EMBL" id="BK032833">
    <property type="protein sequence ID" value="DAF63156.1"/>
    <property type="molecule type" value="Genomic_DNA"/>
</dbReference>
<reference evidence="1" key="1">
    <citation type="journal article" date="2021" name="Proc. Natl. Acad. Sci. U.S.A.">
        <title>A Catalog of Tens of Thousands of Viruses from Human Metagenomes Reveals Hidden Associations with Chronic Diseases.</title>
        <authorList>
            <person name="Tisza M.J."/>
            <person name="Buck C.B."/>
        </authorList>
    </citation>
    <scope>NUCLEOTIDE SEQUENCE</scope>
    <source>
        <strain evidence="1">Ct7yc1</strain>
    </source>
</reference>
<evidence type="ECO:0000313" key="1">
    <source>
        <dbReference type="EMBL" id="DAF63156.1"/>
    </source>
</evidence>
<sequence>MKRKAAIMDKSQHLEEIKSTAENCYNIGYKRGYEAAIEDLKTKIIANMHVDISAKMMNELLDELSSV</sequence>
<name>A0A8S5TIK4_9CAUD</name>